<dbReference type="Pfam" id="PF14649">
    <property type="entry name" value="Spatacsin_C"/>
    <property type="match status" value="1"/>
</dbReference>
<keyword evidence="3" id="KW-1185">Reference proteome</keyword>
<evidence type="ECO:0000259" key="1">
    <source>
        <dbReference type="Pfam" id="PF14649"/>
    </source>
</evidence>
<dbReference type="InterPro" id="IPR028103">
    <property type="entry name" value="Spatacsin"/>
</dbReference>
<feature type="domain" description="Spatacsin C-terminal" evidence="1">
    <location>
        <begin position="2845"/>
        <end position="3134"/>
    </location>
</feature>
<organism evidence="2 3">
    <name type="scientific">Buddleja alternifolia</name>
    <dbReference type="NCBI Taxonomy" id="168488"/>
    <lineage>
        <taxon>Eukaryota</taxon>
        <taxon>Viridiplantae</taxon>
        <taxon>Streptophyta</taxon>
        <taxon>Embryophyta</taxon>
        <taxon>Tracheophyta</taxon>
        <taxon>Spermatophyta</taxon>
        <taxon>Magnoliopsida</taxon>
        <taxon>eudicotyledons</taxon>
        <taxon>Gunneridae</taxon>
        <taxon>Pentapetalae</taxon>
        <taxon>asterids</taxon>
        <taxon>lamiids</taxon>
        <taxon>Lamiales</taxon>
        <taxon>Scrophulariaceae</taxon>
        <taxon>Buddlejeae</taxon>
        <taxon>Buddleja</taxon>
    </lineage>
</organism>
<dbReference type="EMBL" id="WHWC01000004">
    <property type="protein sequence ID" value="KAG8383430.1"/>
    <property type="molecule type" value="Genomic_DNA"/>
</dbReference>
<gene>
    <name evidence="2" type="ORF">BUALT_Bualt04G0012400</name>
</gene>
<name>A0AAV6XWM4_9LAMI</name>
<dbReference type="GO" id="GO:0005737">
    <property type="term" value="C:cytoplasm"/>
    <property type="evidence" value="ECO:0007669"/>
    <property type="project" value="TreeGrafter"/>
</dbReference>
<dbReference type="PANTHER" id="PTHR13650">
    <property type="entry name" value="SPATACSIN"/>
    <property type="match status" value="1"/>
</dbReference>
<dbReference type="InterPro" id="IPR028107">
    <property type="entry name" value="Spatacsin_C_dom"/>
</dbReference>
<sequence length="3226" mass="358241">MDFDCHRDVDDLPVLQLRRWGPSEFPYNPSNFREGFISPTRKLLVLLSYDSEALLLPLVKDQCMNGKDPDVTFNETSCNLPELSKPSISGSRESISSASESVELDIDIGCTSGNSFSGSRGAFISDVDSVAWGLCGDICDQHEEASSQELLFVSGKHGVVVHAFSQHKESSEVIRPAQEGDDGRGMWVEWGPLTTSNSQLKASEERTNAFDAEATEDGPSAVPKVWLHTFLTEVETVTSGNDVYTRFPKSSSFPKNSVVSFRIFDHDLQLLDFLSLGSATSLDQVNGSVSLENDSASNSRTGTVGDMYKCSKVFSSNSHHLVGFALSMTNPPPINTSYENDGNNIKVLIAVARLVSSGIQWLWSAKLEENLDRGPSEWTDFIFSHKFLICLSTSGFILLYGATTGVYVASLDVVNISQPGYCRSSQEQRNGGDVPNRVHENSLRQIGTLINKKFKRLFVFPHSSLLGVMDECGITYVILTDDHVPRDHCLFGNTLPYQQHLDLGLLTGWEVGRAEIGYQRLLCNTSASQDLNQLPIECRNSSFLGNLQSSEYKKIKDSNIKHRGSHYGAYINTSSGTNKIMYQKNFRGSDFPSRLVRKVFLPPAGNNEDDVICCSPFGITRLIKKYSSEKKWHQVVHANLQVDFIVNDEINYDMQGWVASSNEAVGCNFNGFLYLVTEEGLSVVVPSISVSSNFYPLEALGHRLPNCTSSIKSEAGNLMGITRIGEPWSPWKVEVLDRVLLYEGPEVAEQLCSENVWDLRIARIRRLQLALDYLEFDGIENSLEMLMGVNLAVEGILRLLFAAAYLMFYKKSNDIEVSSASRLLALATDYATRVIHKYGLLQHKKEMAKPWDVRGNEVLSLPLELTDKAHDGEVNSRNLQEMAQLLVVIRGLQGHLKVRFKRPGQASADNVGLPHLVSMDLSEDESKVSAVSADTILLDISDRSETALPASGIDLSNAENIAIMPADKVAAKTLSDFQNFDNAVQVSEGSAFGKRTYKVENPKDMIARWELDNLDLKTVVKDALLSGRLPLAVLRLHLHHSNNPLPGKETPDTFNDIRIAGRAIAYDLFLKGETGLAITTLHKLGEDVETTLKQLVFGTVRRSLRVQVAEEMKKYAYLGPHELKILEMVSLIERVYPCNSFFSTLATRRKELKKTSNEDSTGEIGLCLRSPLFSKLIILCGEIDGVVLGSWTSVDEQSVTSEVDDDSSHAAYWTAAVAWSDGWDQRVIERVLLDQPLLMGVNVLWESQLEYHVCHNDWLEVSKLLEVIPSYALSHGNLSISLDDVHSSPSIEYDQELPGYNNYSNFLEELATACVNVPSVRVFRFPVNRTCSVWLRKLMEQQLAKKFIFLTNYCHGTEDVVPLLAQSGFMVDMHDNSSLDGAMDSSSDSLLVIGDASVNPDTIQALHKVVIHFCAQYNLLNLLDIYLDHHKLAIDHNTLSFLLDAAVGTFVLHLLKAQLLFSLGDNEWAKCLLLLRVKGKEYDASFSNARAVASRNLVPGNKLTTLDTGNNIQAVDDIAEGAGEMAALATLMFAPIPLQECLSSGSVNRHCSSAQCTLENLKPALQCFPTLWKTLLKACFGEDPVCGNLSLKTKVSGYSDLLDYLNWREGVFFSSVRDTSILQMIPCWFPKAVRRLVQLYVQGPIGWQSLADSETEELSILRDIYYIVNSSGHAQISATSWEASVQKHIEEELYAPSLEGAGVGLEHHLHRGRALAALNHLLSARVHMLKSENQHGGQSETLSSGQTNVQSDVQTLLGPITENEESLLSSAYDPVGQNNVFHAYDPVIPLAIEHFDDNVLVASCAFLLELCGLSASILRIDIAALRRISSFYKSADNNHYRQLSPRGSVFYPSHAEVDLTESLARALADDYLHKCSSNIMQKGETNNSTCNQPSRALMLVLQHLEKASLPFPSNGMTRGSWLSSGNGDGADLRFQQKASSEHWQLVAAFCQMHSIPLSTKYLAVLARDNDWVGFLSEAQVGKYPFETVIQVASKEFGDPRLKIHILTVLKSMQSRKKLSSSNLDTAERRGGTFSSDENLYIPVELFEIIAECEKQEKPGVALLLKAKNLCWSILAMIASCFPDVSALSCLTVWLEITAARETSAIKVNDIASQIAKNVGAAVEATNSLPASARTIALHYNRKNSKRRRLVEPIPVDTSALEASKISKGSGVSYTQGLIYEGEMEKLGDEDTNFSTDSDSMANSLSRMVAVLCEQHLFLPLLQAFEIFLPSCSLLPFIRALQAFSQMRLSEASAHLGSFAIRIKEEFPHIQPNWECEGKIGNSWISSTAVKAADAMLLTCPSPYEKRCLLRLLAATDFADGGSTAARYGQLCWKIDMAEPSLRSDDFPLLGNETYDDASLLTALENNGYWEQARSWAKQLEASGEPCWKSAANHVTEMQAEAMVTEWKEFLWDVPEERVALWSHCQTLFIRHSFPAMQAGLFFLKHAEAAEKDIPARELHDILLLALQWLSGMITLSTPSYPLHLLREIETRVWLLAVESEAQVKSEGEDSLTYPTREPGVGKVSNLVDCTADIIIKMDNHINSLRHKSSDKNDRENSQAHFRISEMIDSGYSSCTKTKRRPKGFGSSSRKPLFDTVDKKFESESISPNLRDDSQFIDENFKIDASLSKWEERVGPAELERAVLSLLDFGQTSAARQLQNKLSPDHTLSEFLLVDAAFKLAALSTPSKKVSVSILEDEVRLVIQSYDLLTDERVIDPLKVLENLATVLMEGSGRGLCRRIVSVVKAANVLGLTFSEAFEKQPIELLQLLSLKAQDSFEEANLLVRSHTMPAASIAQILAESFLKGLLAAHRGGYMDDQKEEGPAPLLWRFSDFLKWAELCPSDSEIGHALMRLVITGQEIPHACEVELLILSHHFYKLSACLDGVDVLVALAATRVEAYVWEGDFSCLARLITGVGNFHALNFILGILIENGQLDLLLQKFSAAADTNSGTAEAVRGFRMSVLTALKQFNPNDLDAFAMVYNHFDMKHETASLLELRAKQSSLQWFLRYDKDQNEDLLQSMRHFIEAAEVHSSIDAGNKTRNACAQASLVSLQIRMPDTKWLDLSETNARRILVDQSSFQEALIVAEAYGLNQPSEWALVLWEQMLNPELTEQFVAEFVAVLPLHSSMLHELARFCKAEMQARGDQSQFSVWLTGGGLPADWSKYLGRSFRCLLKRTRDFRLKLHLATTTGFRDVIDACNRELDKVPENAGPLILRKGHGGAYLPLM</sequence>
<accession>A0AAV6XWM4</accession>
<reference evidence="2" key="1">
    <citation type="submission" date="2019-10" db="EMBL/GenBank/DDBJ databases">
        <authorList>
            <person name="Zhang R."/>
            <person name="Pan Y."/>
            <person name="Wang J."/>
            <person name="Ma R."/>
            <person name="Yu S."/>
        </authorList>
    </citation>
    <scope>NUCLEOTIDE SEQUENCE</scope>
    <source>
        <strain evidence="2">LA-IB0</strain>
        <tissue evidence="2">Leaf</tissue>
    </source>
</reference>
<dbReference type="Proteomes" id="UP000826271">
    <property type="component" value="Unassembled WGS sequence"/>
</dbReference>
<comment type="caution">
    <text evidence="2">The sequence shown here is derived from an EMBL/GenBank/DDBJ whole genome shotgun (WGS) entry which is preliminary data.</text>
</comment>
<evidence type="ECO:0000313" key="3">
    <source>
        <dbReference type="Proteomes" id="UP000826271"/>
    </source>
</evidence>
<dbReference type="PANTHER" id="PTHR13650:SF0">
    <property type="entry name" value="SPATACSIN"/>
    <property type="match status" value="1"/>
</dbReference>
<proteinExistence type="predicted"/>
<evidence type="ECO:0000313" key="2">
    <source>
        <dbReference type="EMBL" id="KAG8383430.1"/>
    </source>
</evidence>
<protein>
    <recommendedName>
        <fullName evidence="1">Spatacsin C-terminal domain-containing protein</fullName>
    </recommendedName>
</protein>